<sequence>MDINVRTFMFTDDGEMPNNADLPVIVYEGRARKGLKRLLLGIIGPMAGRETYSVSPLSQQYP</sequence>
<name>A0ABQ4KUM3_SIMTE</name>
<dbReference type="Proteomes" id="UP000680670">
    <property type="component" value="Unassembled WGS sequence"/>
</dbReference>
<protein>
    <submittedName>
        <fullName evidence="1">Uncharacterized protein</fullName>
    </submittedName>
</protein>
<proteinExistence type="predicted"/>
<evidence type="ECO:0000313" key="1">
    <source>
        <dbReference type="EMBL" id="GIN95704.1"/>
    </source>
</evidence>
<keyword evidence="2" id="KW-1185">Reference proteome</keyword>
<accession>A0ABQ4KUM3</accession>
<organism evidence="1 2">
    <name type="scientific">Siminovitchia terrae</name>
    <name type="common">Bacillus terrae</name>
    <dbReference type="NCBI Taxonomy" id="1914933"/>
    <lineage>
        <taxon>Bacteria</taxon>
        <taxon>Bacillati</taxon>
        <taxon>Bacillota</taxon>
        <taxon>Bacilli</taxon>
        <taxon>Bacillales</taxon>
        <taxon>Bacillaceae</taxon>
        <taxon>Siminovitchia</taxon>
    </lineage>
</organism>
<dbReference type="EMBL" id="BORJ01000003">
    <property type="protein sequence ID" value="GIN95704.1"/>
    <property type="molecule type" value="Genomic_DNA"/>
</dbReference>
<comment type="caution">
    <text evidence="1">The sequence shown here is derived from an EMBL/GenBank/DDBJ whole genome shotgun (WGS) entry which is preliminary data.</text>
</comment>
<evidence type="ECO:0000313" key="2">
    <source>
        <dbReference type="Proteomes" id="UP000680670"/>
    </source>
</evidence>
<reference evidence="1 2" key="1">
    <citation type="submission" date="2021-03" db="EMBL/GenBank/DDBJ databases">
        <title>Antimicrobial resistance genes in bacteria isolated from Japanese honey, and their potential for conferring macrolide and lincosamide resistance in the American foulbrood pathogen Paenibacillus larvae.</title>
        <authorList>
            <person name="Okamoto M."/>
            <person name="Kumagai M."/>
            <person name="Kanamori H."/>
            <person name="Takamatsu D."/>
        </authorList>
    </citation>
    <scope>NUCLEOTIDE SEQUENCE [LARGE SCALE GENOMIC DNA]</scope>
    <source>
        <strain evidence="1 2">J6TS1</strain>
    </source>
</reference>
<dbReference type="RefSeq" id="WP_306430168.1">
    <property type="nucleotide sequence ID" value="NZ_BORJ01000003.1"/>
</dbReference>
<gene>
    <name evidence="1" type="ORF">J6TS1_15740</name>
</gene>